<feature type="non-terminal residue" evidence="2">
    <location>
        <position position="259"/>
    </location>
</feature>
<dbReference type="InterPro" id="IPR040256">
    <property type="entry name" value="At4g02000-like"/>
</dbReference>
<feature type="domain" description="DUF4283" evidence="1">
    <location>
        <begin position="124"/>
        <end position="203"/>
    </location>
</feature>
<evidence type="ECO:0000259" key="1">
    <source>
        <dbReference type="Pfam" id="PF14111"/>
    </source>
</evidence>
<proteinExistence type="predicted"/>
<accession>A0A7J6X3A8</accession>
<sequence length="259" mass="29207">MLVQPVSQVISNSNQVTIAPEISCSETQIPNISLDCIATSIPRNQGQLGVVVPAAHAHDNQQGTINVSQGEVPAPNHTTDGVKWSSILGRQAVSKNYLPFYAPTIVEGKPIVHIQSNHFMHLQNRFENLIIGGFVGKMLPFGFVRETLTRTWNLKNLFIMKAYGESKFSFEFRSEEDRKEVLEMGSLHIASQLFILRPWKLFIEAEFSELKTIPIWVLMKKFPMELWDDEGFGRVANTIGTPLFVDNLIESMARTSYAR</sequence>
<dbReference type="PANTHER" id="PTHR31286">
    <property type="entry name" value="GLYCINE-RICH CELL WALL STRUCTURAL PROTEIN 1.8-LIKE"/>
    <property type="match status" value="1"/>
</dbReference>
<reference evidence="2 3" key="1">
    <citation type="submission" date="2020-06" db="EMBL/GenBank/DDBJ databases">
        <title>Transcriptomic and genomic resources for Thalictrum thalictroides and T. hernandezii: Facilitating candidate gene discovery in an emerging model plant lineage.</title>
        <authorList>
            <person name="Arias T."/>
            <person name="Riano-Pachon D.M."/>
            <person name="Di Stilio V.S."/>
        </authorList>
    </citation>
    <scope>NUCLEOTIDE SEQUENCE [LARGE SCALE GENOMIC DNA]</scope>
    <source>
        <strain evidence="3">cv. WT478/WT964</strain>
        <tissue evidence="2">Leaves</tissue>
    </source>
</reference>
<comment type="caution">
    <text evidence="2">The sequence shown here is derived from an EMBL/GenBank/DDBJ whole genome shotgun (WGS) entry which is preliminary data.</text>
</comment>
<dbReference type="AlphaFoldDB" id="A0A7J6X3A8"/>
<name>A0A7J6X3A8_THATH</name>
<evidence type="ECO:0000313" key="2">
    <source>
        <dbReference type="EMBL" id="KAF5203375.1"/>
    </source>
</evidence>
<keyword evidence="3" id="KW-1185">Reference proteome</keyword>
<dbReference type="EMBL" id="JABWDY010006877">
    <property type="protein sequence ID" value="KAF5203375.1"/>
    <property type="molecule type" value="Genomic_DNA"/>
</dbReference>
<dbReference type="Pfam" id="PF14111">
    <property type="entry name" value="DUF4283"/>
    <property type="match status" value="1"/>
</dbReference>
<dbReference type="InterPro" id="IPR025558">
    <property type="entry name" value="DUF4283"/>
</dbReference>
<evidence type="ECO:0000313" key="3">
    <source>
        <dbReference type="Proteomes" id="UP000554482"/>
    </source>
</evidence>
<protein>
    <recommendedName>
        <fullName evidence="1">DUF4283 domain-containing protein</fullName>
    </recommendedName>
</protein>
<gene>
    <name evidence="2" type="ORF">FRX31_007038</name>
</gene>
<dbReference type="PANTHER" id="PTHR31286:SF180">
    <property type="entry name" value="OS10G0362600 PROTEIN"/>
    <property type="match status" value="1"/>
</dbReference>
<dbReference type="Proteomes" id="UP000554482">
    <property type="component" value="Unassembled WGS sequence"/>
</dbReference>
<organism evidence="2 3">
    <name type="scientific">Thalictrum thalictroides</name>
    <name type="common">Rue-anemone</name>
    <name type="synonym">Anemone thalictroides</name>
    <dbReference type="NCBI Taxonomy" id="46969"/>
    <lineage>
        <taxon>Eukaryota</taxon>
        <taxon>Viridiplantae</taxon>
        <taxon>Streptophyta</taxon>
        <taxon>Embryophyta</taxon>
        <taxon>Tracheophyta</taxon>
        <taxon>Spermatophyta</taxon>
        <taxon>Magnoliopsida</taxon>
        <taxon>Ranunculales</taxon>
        <taxon>Ranunculaceae</taxon>
        <taxon>Thalictroideae</taxon>
        <taxon>Thalictrum</taxon>
    </lineage>
</organism>